<evidence type="ECO:0000313" key="2">
    <source>
        <dbReference type="Proteomes" id="UP001055439"/>
    </source>
</evidence>
<protein>
    <submittedName>
        <fullName evidence="1">Uncharacterized protein</fullName>
    </submittedName>
</protein>
<evidence type="ECO:0000313" key="1">
    <source>
        <dbReference type="EMBL" id="URE01201.1"/>
    </source>
</evidence>
<keyword evidence="2" id="KW-1185">Reference proteome</keyword>
<sequence>MRNGLFTAFRRAKEWVSFFHTERRSRLERAQVKRVVPGSLREGSLPQEPLHRTGATRMRGTGFGLLMHGTSLFFCLAFAGDGASKKSPSVLAPSFLPFRGLSSFACHPKGTLRSWEKKPIRQNPHFCRSQVVYTR</sequence>
<reference evidence="1" key="1">
    <citation type="submission" date="2022-05" db="EMBL/GenBank/DDBJ databases">
        <title>The Musa troglodytarum L. genome provides insights into the mechanism of non-climacteric behaviour and enrichment of carotenoids.</title>
        <authorList>
            <person name="Wang J."/>
        </authorList>
    </citation>
    <scope>NUCLEOTIDE SEQUENCE</scope>
    <source>
        <tissue evidence="1">Leaf</tissue>
    </source>
</reference>
<proteinExistence type="predicted"/>
<dbReference type="AlphaFoldDB" id="A0A9E7FQS1"/>
<accession>A0A9E7FQS1</accession>
<organism evidence="1 2">
    <name type="scientific">Musa troglodytarum</name>
    <name type="common">fe'i banana</name>
    <dbReference type="NCBI Taxonomy" id="320322"/>
    <lineage>
        <taxon>Eukaryota</taxon>
        <taxon>Viridiplantae</taxon>
        <taxon>Streptophyta</taxon>
        <taxon>Embryophyta</taxon>
        <taxon>Tracheophyta</taxon>
        <taxon>Spermatophyta</taxon>
        <taxon>Magnoliopsida</taxon>
        <taxon>Liliopsida</taxon>
        <taxon>Zingiberales</taxon>
        <taxon>Musaceae</taxon>
        <taxon>Musa</taxon>
    </lineage>
</organism>
<name>A0A9E7FQS1_9LILI</name>
<gene>
    <name evidence="1" type="ORF">MUK42_19256</name>
</gene>
<dbReference type="EMBL" id="CP097507">
    <property type="protein sequence ID" value="URE01201.1"/>
    <property type="molecule type" value="Genomic_DNA"/>
</dbReference>
<dbReference type="Proteomes" id="UP001055439">
    <property type="component" value="Chromosome 5"/>
</dbReference>